<evidence type="ECO:0000256" key="9">
    <source>
        <dbReference type="ARBA" id="ARBA00023065"/>
    </source>
</evidence>
<keyword evidence="20" id="KW-1185">Reference proteome</keyword>
<keyword evidence="5" id="KW-0410">Iron transport</keyword>
<evidence type="ECO:0000256" key="5">
    <source>
        <dbReference type="ARBA" id="ARBA00022496"/>
    </source>
</evidence>
<evidence type="ECO:0000313" key="19">
    <source>
        <dbReference type="EMBL" id="RXN93376.1"/>
    </source>
</evidence>
<organism evidence="19 20">
    <name type="scientific">Achromobacter aloeverae</name>
    <dbReference type="NCBI Taxonomy" id="1750518"/>
    <lineage>
        <taxon>Bacteria</taxon>
        <taxon>Pseudomonadati</taxon>
        <taxon>Pseudomonadota</taxon>
        <taxon>Betaproteobacteria</taxon>
        <taxon>Burkholderiales</taxon>
        <taxon>Alcaligenaceae</taxon>
        <taxon>Achromobacter</taxon>
    </lineage>
</organism>
<dbReference type="PANTHER" id="PTHR32552:SF68">
    <property type="entry name" value="FERRICHROME OUTER MEMBRANE TRANSPORTER_PHAGE RECEPTOR"/>
    <property type="match status" value="1"/>
</dbReference>
<dbReference type="NCBIfam" id="TIGR01783">
    <property type="entry name" value="TonB-siderophor"/>
    <property type="match status" value="1"/>
</dbReference>
<evidence type="ECO:0000256" key="1">
    <source>
        <dbReference type="ARBA" id="ARBA00004571"/>
    </source>
</evidence>
<keyword evidence="6 14" id="KW-0812">Transmembrane</keyword>
<keyword evidence="12 19" id="KW-0675">Receptor</keyword>
<dbReference type="Gene3D" id="2.40.170.20">
    <property type="entry name" value="TonB-dependent receptor, beta-barrel domain"/>
    <property type="match status" value="1"/>
</dbReference>
<accession>A0A4Q1HSX9</accession>
<evidence type="ECO:0000256" key="6">
    <source>
        <dbReference type="ARBA" id="ARBA00022692"/>
    </source>
</evidence>
<evidence type="ECO:0000256" key="16">
    <source>
        <dbReference type="SAM" id="SignalP"/>
    </source>
</evidence>
<dbReference type="InterPro" id="IPR039426">
    <property type="entry name" value="TonB-dep_rcpt-like"/>
</dbReference>
<dbReference type="InterPro" id="IPR037066">
    <property type="entry name" value="Plug_dom_sf"/>
</dbReference>
<dbReference type="GO" id="GO:0015891">
    <property type="term" value="P:siderophore transport"/>
    <property type="evidence" value="ECO:0007669"/>
    <property type="project" value="InterPro"/>
</dbReference>
<keyword evidence="13 14" id="KW-0998">Cell outer membrane</keyword>
<keyword evidence="9" id="KW-0406">Ion transport</keyword>
<keyword evidence="7 16" id="KW-0732">Signal</keyword>
<keyword evidence="8" id="KW-0408">Iron</keyword>
<comment type="caution">
    <text evidence="19">The sequence shown here is derived from an EMBL/GenBank/DDBJ whole genome shotgun (WGS) entry which is preliminary data.</text>
</comment>
<dbReference type="Pfam" id="PF07715">
    <property type="entry name" value="Plug"/>
    <property type="match status" value="1"/>
</dbReference>
<evidence type="ECO:0000256" key="7">
    <source>
        <dbReference type="ARBA" id="ARBA00022729"/>
    </source>
</evidence>
<evidence type="ECO:0000259" key="17">
    <source>
        <dbReference type="Pfam" id="PF00593"/>
    </source>
</evidence>
<dbReference type="InterPro" id="IPR000531">
    <property type="entry name" value="Beta-barrel_TonB"/>
</dbReference>
<dbReference type="RefSeq" id="WP_129149332.1">
    <property type="nucleotide sequence ID" value="NZ_JBHSDO010000006.1"/>
</dbReference>
<keyword evidence="11 14" id="KW-0472">Membrane</keyword>
<evidence type="ECO:0000256" key="13">
    <source>
        <dbReference type="ARBA" id="ARBA00023237"/>
    </source>
</evidence>
<evidence type="ECO:0000313" key="20">
    <source>
        <dbReference type="Proteomes" id="UP000290849"/>
    </source>
</evidence>
<dbReference type="Proteomes" id="UP000290849">
    <property type="component" value="Unassembled WGS sequence"/>
</dbReference>
<comment type="similarity">
    <text evidence="2 14 15">Belongs to the TonB-dependent receptor family.</text>
</comment>
<evidence type="ECO:0000256" key="2">
    <source>
        <dbReference type="ARBA" id="ARBA00009810"/>
    </source>
</evidence>
<dbReference type="EMBL" id="PYAL01000001">
    <property type="protein sequence ID" value="RXN93376.1"/>
    <property type="molecule type" value="Genomic_DNA"/>
</dbReference>
<evidence type="ECO:0000256" key="4">
    <source>
        <dbReference type="ARBA" id="ARBA00022452"/>
    </source>
</evidence>
<evidence type="ECO:0000256" key="15">
    <source>
        <dbReference type="RuleBase" id="RU003357"/>
    </source>
</evidence>
<evidence type="ECO:0000256" key="11">
    <source>
        <dbReference type="ARBA" id="ARBA00023136"/>
    </source>
</evidence>
<dbReference type="GO" id="GO:0038023">
    <property type="term" value="F:signaling receptor activity"/>
    <property type="evidence" value="ECO:0007669"/>
    <property type="project" value="InterPro"/>
</dbReference>
<sequence length="725" mass="81051">MFSILAARPALRASTWTLAVLAGWTVGAQAQQAAQQTGTQEINTQFPTIDVSGQRVEETADGPVSGYVATRSRAGSKTDTALIDNPQSVTVITRAQMDAQNVQTLDQAVRYVPSTSSQDNDLRFDQLSIRGFAADSYLDGMKLNRTTWFANPRIDPYFLERIDVLRGPASVLYGQASPGGVVDMVTKRPTEDPLHSITVGIGNDQRRQLGFDFGGPLDQDGKWLYRVTGLARDSNTQTDHIGEERLAIAPALTWRPDADTSLTLLTSFQRDPQGGLFNPLPAYGTVRWNPNGRISPHDYLGDPDRDHFSRNQYSAGYLFEHRFNEHLKVRQNLRYLHDDIDYYQTSVSSLLNPDYRTAYMWANVNKEHMGQFTLDNQVQADFSTGPVRHTVLAGLDYQYLRSNIHRGGAYFANYPIDIYNPDFSVLPTVPVTLDQTTRLTQLGTYLQEQARLDRWLLTLGGRFDWAHTDDRQDNAITGLPSSRTDQRDHAFTWRAGLNYKFDNGVAPYASYSTSFQPQTGTDYAGNAFKPTEGKQYEVGIKYQPNDVRSYVTLALFDLRQSNVLTADPAHTNYSVQSGEVRSRGVEVEGHAELTRNFSLLASYSYLHQTVLKSNNGDQGNHPVSQPVQMASVWGDYTIHGGPLDKLGFGAGVRYVGKSYGSADNTLVVPSHTLVDAAVHYDIDRWRLALNASNLFNKTYVSYCSSYLFCYYGAQRTVMATATYTW</sequence>
<feature type="domain" description="TonB-dependent receptor plug" evidence="18">
    <location>
        <begin position="83"/>
        <end position="181"/>
    </location>
</feature>
<dbReference type="AlphaFoldDB" id="A0A4Q1HSX9"/>
<reference evidence="19 20" key="1">
    <citation type="journal article" date="2017" name="Int. J. Syst. Evol. Microbiol.">
        <title>Achromobacter aloeverae sp. nov., isolated from the root of Aloe vera (L.) Burm.f.</title>
        <authorList>
            <person name="Kuncharoen N."/>
            <person name="Muramatsu Y."/>
            <person name="Shibata C."/>
            <person name="Kamakura Y."/>
            <person name="Nakagawa Y."/>
            <person name="Tanasupawat S."/>
        </authorList>
    </citation>
    <scope>NUCLEOTIDE SEQUENCE [LARGE SCALE GENOMIC DNA]</scope>
    <source>
        <strain evidence="19 20">AVA-1</strain>
    </source>
</reference>
<keyword evidence="4 14" id="KW-1134">Transmembrane beta strand</keyword>
<dbReference type="SUPFAM" id="SSF56935">
    <property type="entry name" value="Porins"/>
    <property type="match status" value="1"/>
</dbReference>
<dbReference type="PROSITE" id="PS52016">
    <property type="entry name" value="TONB_DEPENDENT_REC_3"/>
    <property type="match status" value="1"/>
</dbReference>
<evidence type="ECO:0000256" key="14">
    <source>
        <dbReference type="PROSITE-ProRule" id="PRU01360"/>
    </source>
</evidence>
<feature type="domain" description="TonB-dependent receptor-like beta-barrel" evidence="17">
    <location>
        <begin position="254"/>
        <end position="694"/>
    </location>
</feature>
<evidence type="ECO:0000259" key="18">
    <source>
        <dbReference type="Pfam" id="PF07715"/>
    </source>
</evidence>
<dbReference type="GO" id="GO:0015344">
    <property type="term" value="F:siderophore uptake transmembrane transporter activity"/>
    <property type="evidence" value="ECO:0007669"/>
    <property type="project" value="TreeGrafter"/>
</dbReference>
<protein>
    <submittedName>
        <fullName evidence="19">TonB-dependent siderophore receptor</fullName>
    </submittedName>
</protein>
<dbReference type="GO" id="GO:0009279">
    <property type="term" value="C:cell outer membrane"/>
    <property type="evidence" value="ECO:0007669"/>
    <property type="project" value="UniProtKB-SubCell"/>
</dbReference>
<dbReference type="PANTHER" id="PTHR32552">
    <property type="entry name" value="FERRICHROME IRON RECEPTOR-RELATED"/>
    <property type="match status" value="1"/>
</dbReference>
<dbReference type="Gene3D" id="2.170.130.10">
    <property type="entry name" value="TonB-dependent receptor, plug domain"/>
    <property type="match status" value="1"/>
</dbReference>
<gene>
    <name evidence="19" type="ORF">C7R54_06700</name>
</gene>
<name>A0A4Q1HSX9_9BURK</name>
<dbReference type="InterPro" id="IPR036942">
    <property type="entry name" value="Beta-barrel_TonB_sf"/>
</dbReference>
<dbReference type="FunFam" id="2.170.130.10:FF:000001">
    <property type="entry name" value="Catecholate siderophore TonB-dependent receptor"/>
    <property type="match status" value="1"/>
</dbReference>
<dbReference type="Pfam" id="PF00593">
    <property type="entry name" value="TonB_dep_Rec_b-barrel"/>
    <property type="match status" value="1"/>
</dbReference>
<dbReference type="CDD" id="cd01347">
    <property type="entry name" value="ligand_gated_channel"/>
    <property type="match status" value="1"/>
</dbReference>
<dbReference type="InterPro" id="IPR010105">
    <property type="entry name" value="TonB_sidphr_rcpt"/>
</dbReference>
<evidence type="ECO:0000256" key="12">
    <source>
        <dbReference type="ARBA" id="ARBA00023170"/>
    </source>
</evidence>
<feature type="signal peptide" evidence="16">
    <location>
        <begin position="1"/>
        <end position="30"/>
    </location>
</feature>
<feature type="chain" id="PRO_5020585980" evidence="16">
    <location>
        <begin position="31"/>
        <end position="725"/>
    </location>
</feature>
<evidence type="ECO:0000256" key="10">
    <source>
        <dbReference type="ARBA" id="ARBA00023077"/>
    </source>
</evidence>
<keyword evidence="10 15" id="KW-0798">TonB box</keyword>
<comment type="subcellular location">
    <subcellularLocation>
        <location evidence="1 14">Cell outer membrane</location>
        <topology evidence="1 14">Multi-pass membrane protein</topology>
    </subcellularLocation>
</comment>
<keyword evidence="3 14" id="KW-0813">Transport</keyword>
<proteinExistence type="inferred from homology"/>
<evidence type="ECO:0000256" key="3">
    <source>
        <dbReference type="ARBA" id="ARBA00022448"/>
    </source>
</evidence>
<dbReference type="InterPro" id="IPR012910">
    <property type="entry name" value="Plug_dom"/>
</dbReference>
<dbReference type="FunFam" id="2.40.170.20:FF:000005">
    <property type="entry name" value="TonB-dependent siderophore receptor"/>
    <property type="match status" value="1"/>
</dbReference>
<dbReference type="OrthoDB" id="127311at2"/>
<evidence type="ECO:0000256" key="8">
    <source>
        <dbReference type="ARBA" id="ARBA00023004"/>
    </source>
</evidence>